<gene>
    <name evidence="1" type="ORF">O6H91_23G066800</name>
</gene>
<evidence type="ECO:0000313" key="2">
    <source>
        <dbReference type="Proteomes" id="UP001162992"/>
    </source>
</evidence>
<protein>
    <submittedName>
        <fullName evidence="1">Uncharacterized protein</fullName>
    </submittedName>
</protein>
<accession>A0ACC2ABP6</accession>
<keyword evidence="2" id="KW-1185">Reference proteome</keyword>
<evidence type="ECO:0000313" key="1">
    <source>
        <dbReference type="EMBL" id="KAJ7514960.1"/>
    </source>
</evidence>
<dbReference type="EMBL" id="CM055114">
    <property type="protein sequence ID" value="KAJ7514960.1"/>
    <property type="molecule type" value="Genomic_DNA"/>
</dbReference>
<sequence length="278" mass="31473">MIMGNMDWNKEADEIILEYVDDDLEIDEKSDAGPSISEKGFSNFQGKSLITIMTELRSPKEDKAQFKGSTVIAKDLKRKEIISGQFSSLPRVSMTLDENRDMQLGNTAVELASGDVGRNPSSTSRLTSRKRPPLLPLRSYNVVDMGDLLKLTDYSKKVPRLKTIENFSNAAGNCHDANSHSTFDSFTNASYKAFPNAMLEIMIEKDLQNFLDLEEFFEYNLQISTPFYQDLVMEFFRHFCDGLLCPEESFTDVSSERLNMSDSFSIQVSEAFMSDCNN</sequence>
<reference evidence="2" key="1">
    <citation type="journal article" date="2024" name="Proc. Natl. Acad. Sci. U.S.A.">
        <title>Extraordinary preservation of gene collinearity over three hundred million years revealed in homosporous lycophytes.</title>
        <authorList>
            <person name="Li C."/>
            <person name="Wickell D."/>
            <person name="Kuo L.Y."/>
            <person name="Chen X."/>
            <person name="Nie B."/>
            <person name="Liao X."/>
            <person name="Peng D."/>
            <person name="Ji J."/>
            <person name="Jenkins J."/>
            <person name="Williams M."/>
            <person name="Shu S."/>
            <person name="Plott C."/>
            <person name="Barry K."/>
            <person name="Rajasekar S."/>
            <person name="Grimwood J."/>
            <person name="Han X."/>
            <person name="Sun S."/>
            <person name="Hou Z."/>
            <person name="He W."/>
            <person name="Dai G."/>
            <person name="Sun C."/>
            <person name="Schmutz J."/>
            <person name="Leebens-Mack J.H."/>
            <person name="Li F.W."/>
            <person name="Wang L."/>
        </authorList>
    </citation>
    <scope>NUCLEOTIDE SEQUENCE [LARGE SCALE GENOMIC DNA]</scope>
    <source>
        <strain evidence="2">cv. PW_Plant_1</strain>
    </source>
</reference>
<proteinExistence type="predicted"/>
<dbReference type="Proteomes" id="UP001162992">
    <property type="component" value="Chromosome 23"/>
</dbReference>
<name>A0ACC2ABP6_DIPCM</name>
<comment type="caution">
    <text evidence="1">The sequence shown here is derived from an EMBL/GenBank/DDBJ whole genome shotgun (WGS) entry which is preliminary data.</text>
</comment>
<organism evidence="1 2">
    <name type="scientific">Diphasiastrum complanatum</name>
    <name type="common">Issler's clubmoss</name>
    <name type="synonym">Lycopodium complanatum</name>
    <dbReference type="NCBI Taxonomy" id="34168"/>
    <lineage>
        <taxon>Eukaryota</taxon>
        <taxon>Viridiplantae</taxon>
        <taxon>Streptophyta</taxon>
        <taxon>Embryophyta</taxon>
        <taxon>Tracheophyta</taxon>
        <taxon>Lycopodiopsida</taxon>
        <taxon>Lycopodiales</taxon>
        <taxon>Lycopodiaceae</taxon>
        <taxon>Lycopodioideae</taxon>
        <taxon>Diphasiastrum</taxon>
    </lineage>
</organism>